<name>A0A1I2HZC5_9BACT</name>
<dbReference type="GO" id="GO:0004519">
    <property type="term" value="F:endonuclease activity"/>
    <property type="evidence" value="ECO:0007669"/>
    <property type="project" value="UniProtKB-KW"/>
</dbReference>
<evidence type="ECO:0000313" key="3">
    <source>
        <dbReference type="Proteomes" id="UP000198598"/>
    </source>
</evidence>
<dbReference type="Proteomes" id="UP000198598">
    <property type="component" value="Unassembled WGS sequence"/>
</dbReference>
<keyword evidence="2" id="KW-0540">Nuclease</keyword>
<keyword evidence="2" id="KW-0255">Endonuclease</keyword>
<keyword evidence="2" id="KW-0378">Hydrolase</keyword>
<dbReference type="OrthoDB" id="1443334at2"/>
<evidence type="ECO:0000313" key="2">
    <source>
        <dbReference type="EMBL" id="SFF34753.1"/>
    </source>
</evidence>
<dbReference type="Gene3D" id="3.40.50.1010">
    <property type="entry name" value="5'-nuclease"/>
    <property type="match status" value="1"/>
</dbReference>
<dbReference type="InterPro" id="IPR002716">
    <property type="entry name" value="PIN_dom"/>
</dbReference>
<dbReference type="Pfam" id="PF01850">
    <property type="entry name" value="PIN"/>
    <property type="match status" value="1"/>
</dbReference>
<keyword evidence="3" id="KW-1185">Reference proteome</keyword>
<dbReference type="RefSeq" id="WP_093835245.1">
    <property type="nucleotide sequence ID" value="NZ_FOLQ01000051.1"/>
</dbReference>
<dbReference type="SUPFAM" id="SSF88723">
    <property type="entry name" value="PIN domain-like"/>
    <property type="match status" value="1"/>
</dbReference>
<accession>A0A1I2HZC5</accession>
<dbReference type="InterPro" id="IPR029060">
    <property type="entry name" value="PIN-like_dom_sf"/>
</dbReference>
<dbReference type="AlphaFoldDB" id="A0A1I2HZC5"/>
<sequence length="133" mass="15257">MVFDTNLLIEHIRRQEMLPARAIIPVIVVGELEAFALKADWSYQKVSFMQRLFQRFPVVEVIREITTYYAQVDAYSQGNLQEQPLPPGLSARNMGKNDIWIAATALYLDLELHTTDNDFNHLPALGLQLVKNK</sequence>
<dbReference type="CDD" id="cd09881">
    <property type="entry name" value="PIN_VapC4-5_FitB-like"/>
    <property type="match status" value="1"/>
</dbReference>
<evidence type="ECO:0000259" key="1">
    <source>
        <dbReference type="Pfam" id="PF01850"/>
    </source>
</evidence>
<protein>
    <submittedName>
        <fullName evidence="2">tRNA(fMet)-specific endonuclease VapC</fullName>
    </submittedName>
</protein>
<dbReference type="EMBL" id="FOLQ01000051">
    <property type="protein sequence ID" value="SFF34753.1"/>
    <property type="molecule type" value="Genomic_DNA"/>
</dbReference>
<dbReference type="STRING" id="662367.SAMN05216167_15116"/>
<proteinExistence type="predicted"/>
<organism evidence="2 3">
    <name type="scientific">Spirosoma endophyticum</name>
    <dbReference type="NCBI Taxonomy" id="662367"/>
    <lineage>
        <taxon>Bacteria</taxon>
        <taxon>Pseudomonadati</taxon>
        <taxon>Bacteroidota</taxon>
        <taxon>Cytophagia</taxon>
        <taxon>Cytophagales</taxon>
        <taxon>Cytophagaceae</taxon>
        <taxon>Spirosoma</taxon>
    </lineage>
</organism>
<feature type="domain" description="PIN" evidence="1">
    <location>
        <begin position="1"/>
        <end position="123"/>
    </location>
</feature>
<gene>
    <name evidence="2" type="ORF">SAMN05216167_15116</name>
</gene>
<reference evidence="2 3" key="1">
    <citation type="submission" date="2016-10" db="EMBL/GenBank/DDBJ databases">
        <authorList>
            <person name="de Groot N.N."/>
        </authorList>
    </citation>
    <scope>NUCLEOTIDE SEQUENCE [LARGE SCALE GENOMIC DNA]</scope>
    <source>
        <strain evidence="2 3">DSM 26130</strain>
    </source>
</reference>